<gene>
    <name evidence="2 3 4" type="primary">LOC106457569</name>
</gene>
<dbReference type="RefSeq" id="XP_022239269.1">
    <property type="nucleotide sequence ID" value="XM_022383561.1"/>
</dbReference>
<evidence type="ECO:0000313" key="2">
    <source>
        <dbReference type="RefSeq" id="XP_013772454.1"/>
    </source>
</evidence>
<dbReference type="PANTHER" id="PTHR14520">
    <property type="entry name" value="MITOCHONDRIAL RIBOSOMAL PROTEIN 63"/>
    <property type="match status" value="1"/>
</dbReference>
<dbReference type="GeneID" id="106457569"/>
<protein>
    <submittedName>
        <fullName evidence="2 3">Ribosomal protein 63, mitochondrial-like</fullName>
    </submittedName>
</protein>
<keyword evidence="1" id="KW-1185">Reference proteome</keyword>
<dbReference type="RefSeq" id="XP_013772454.1">
    <property type="nucleotide sequence ID" value="XM_013917000.2"/>
</dbReference>
<dbReference type="PANTHER" id="PTHR14520:SF4">
    <property type="entry name" value="LARGE RIBOSOMAL SUBUNIT PROTEIN ML63"/>
    <property type="match status" value="1"/>
</dbReference>
<dbReference type="Pfam" id="PF14978">
    <property type="entry name" value="MRP-63"/>
    <property type="match status" value="1"/>
</dbReference>
<dbReference type="Proteomes" id="UP000694941">
    <property type="component" value="Unplaced"/>
</dbReference>
<accession>A0ABM1S6L4</accession>
<dbReference type="InterPro" id="IPR016576">
    <property type="entry name" value="Ribosomal_mL63"/>
</dbReference>
<evidence type="ECO:0000313" key="3">
    <source>
        <dbReference type="RefSeq" id="XP_013772455.1"/>
    </source>
</evidence>
<organism evidence="1 4">
    <name type="scientific">Limulus polyphemus</name>
    <name type="common">Atlantic horseshoe crab</name>
    <dbReference type="NCBI Taxonomy" id="6850"/>
    <lineage>
        <taxon>Eukaryota</taxon>
        <taxon>Metazoa</taxon>
        <taxon>Ecdysozoa</taxon>
        <taxon>Arthropoda</taxon>
        <taxon>Chelicerata</taxon>
        <taxon>Merostomata</taxon>
        <taxon>Xiphosura</taxon>
        <taxon>Limulidae</taxon>
        <taxon>Limulus</taxon>
    </lineage>
</organism>
<name>A0ABM1S6L4_LIMPO</name>
<evidence type="ECO:0000313" key="1">
    <source>
        <dbReference type="Proteomes" id="UP000694941"/>
    </source>
</evidence>
<proteinExistence type="predicted"/>
<reference evidence="2 3" key="1">
    <citation type="submission" date="2025-05" db="UniProtKB">
        <authorList>
            <consortium name="RefSeq"/>
        </authorList>
    </citation>
    <scope>IDENTIFICATION</scope>
    <source>
        <tissue evidence="2 3">Muscle</tissue>
    </source>
</reference>
<evidence type="ECO:0000313" key="4">
    <source>
        <dbReference type="RefSeq" id="XP_022239269.1"/>
    </source>
</evidence>
<sequence>MHLTTLLFTRGRFHFVKRIPGNIWIGKHRYVPPVTRHKKLQMWKDLAVEEETMMYLKHPYLTEAQEWNHAKALGKHDARRVEVMKNRKKELHHTTMEEHLLRLNVSRTWE</sequence>
<dbReference type="RefSeq" id="XP_013772455.1">
    <property type="nucleotide sequence ID" value="XM_013917001.2"/>
</dbReference>